<keyword evidence="2" id="KW-0067">ATP-binding</keyword>
<sequence length="259" mass="28762">MVSDLSTALTDIDRRFGVIGKKPAVCEQHGDFISILREGHEPTTCPTCHAAIRAEEDRLNRLRDFAHWQLQKARIPRRFAEKSFANYEARTAEQKKALEICESYADNFADNLKTGRCMLLLGSLGTGKTHLAVAIANRLIHKQGVSAIYRTVGGVLAEIRSSYDARDVTEEEVMRSLLAPRLLILDEAGATKPSEFELATLFRIINGRYEQMLPTIVISNLPADELSTALGERCVDRLREGGGFAVGFDWKSARGRAKA</sequence>
<dbReference type="InterPro" id="IPR002611">
    <property type="entry name" value="IstB_ATP-bd"/>
</dbReference>
<dbReference type="EMBL" id="MT143894">
    <property type="protein sequence ID" value="QJB05032.1"/>
    <property type="molecule type" value="Genomic_DNA"/>
</dbReference>
<reference evidence="2" key="1">
    <citation type="submission" date="2020-03" db="EMBL/GenBank/DDBJ databases">
        <title>The deep terrestrial virosphere.</title>
        <authorList>
            <person name="Holmfeldt K."/>
            <person name="Nilsson E."/>
            <person name="Simone D."/>
            <person name="Lopez-Fernandez M."/>
            <person name="Wu X."/>
            <person name="de Brujin I."/>
            <person name="Lundin D."/>
            <person name="Andersson A."/>
            <person name="Bertilsson S."/>
            <person name="Dopson M."/>
        </authorList>
    </citation>
    <scope>NUCLEOTIDE SEQUENCE</scope>
    <source>
        <strain evidence="2">MM171A00157</strain>
        <strain evidence="3">MM171B00143</strain>
    </source>
</reference>
<dbReference type="GO" id="GO:0005524">
    <property type="term" value="F:ATP binding"/>
    <property type="evidence" value="ECO:0007669"/>
    <property type="project" value="UniProtKB-KW"/>
</dbReference>
<accession>A0A6M3M1A1</accession>
<name>A0A6M3M1A1_9ZZZZ</name>
<keyword evidence="2" id="KW-0547">Nucleotide-binding</keyword>
<dbReference type="GO" id="GO:0006260">
    <property type="term" value="P:DNA replication"/>
    <property type="evidence" value="ECO:0007669"/>
    <property type="project" value="TreeGrafter"/>
</dbReference>
<dbReference type="SUPFAM" id="SSF52540">
    <property type="entry name" value="P-loop containing nucleoside triphosphate hydrolases"/>
    <property type="match status" value="1"/>
</dbReference>
<dbReference type="Pfam" id="PF01695">
    <property type="entry name" value="IstB_IS21"/>
    <property type="match status" value="1"/>
</dbReference>
<dbReference type="CDD" id="cd00009">
    <property type="entry name" value="AAA"/>
    <property type="match status" value="1"/>
</dbReference>
<dbReference type="InterPro" id="IPR027417">
    <property type="entry name" value="P-loop_NTPase"/>
</dbReference>
<dbReference type="Gene3D" id="3.40.50.300">
    <property type="entry name" value="P-loop containing nucleotide triphosphate hydrolases"/>
    <property type="match status" value="1"/>
</dbReference>
<evidence type="ECO:0000259" key="1">
    <source>
        <dbReference type="Pfam" id="PF01695"/>
    </source>
</evidence>
<dbReference type="AlphaFoldDB" id="A0A6M3M1A1"/>
<evidence type="ECO:0000313" key="3">
    <source>
        <dbReference type="EMBL" id="QJB05032.1"/>
    </source>
</evidence>
<evidence type="ECO:0000313" key="2">
    <source>
        <dbReference type="EMBL" id="QJB00874.1"/>
    </source>
</evidence>
<dbReference type="EMBL" id="MT143702">
    <property type="protein sequence ID" value="QJB00874.1"/>
    <property type="molecule type" value="Genomic_DNA"/>
</dbReference>
<dbReference type="PANTHER" id="PTHR30050">
    <property type="entry name" value="CHROMOSOMAL REPLICATION INITIATOR PROTEIN DNAA"/>
    <property type="match status" value="1"/>
</dbReference>
<protein>
    <submittedName>
        <fullName evidence="2">Putative IstB domain protein ATP-binding protein</fullName>
    </submittedName>
</protein>
<dbReference type="PANTHER" id="PTHR30050:SF4">
    <property type="entry name" value="ATP-BINDING PROTEIN RV3427C IN INSERTION SEQUENCE-RELATED"/>
    <property type="match status" value="1"/>
</dbReference>
<gene>
    <name evidence="2" type="ORF">MM171A00157_0043</name>
    <name evidence="3" type="ORF">MM171B00143_0003</name>
</gene>
<organism evidence="2">
    <name type="scientific">viral metagenome</name>
    <dbReference type="NCBI Taxonomy" id="1070528"/>
    <lineage>
        <taxon>unclassified sequences</taxon>
        <taxon>metagenomes</taxon>
        <taxon>organismal metagenomes</taxon>
    </lineage>
</organism>
<feature type="domain" description="IstB-like ATP-binding" evidence="1">
    <location>
        <begin position="63"/>
        <end position="233"/>
    </location>
</feature>
<proteinExistence type="predicted"/>